<dbReference type="Proteomes" id="UP000008743">
    <property type="component" value="Unassembled WGS sequence"/>
</dbReference>
<dbReference type="STRING" id="595528.A0A0D2U814"/>
<feature type="compositionally biased region" description="Low complexity" evidence="8">
    <location>
        <begin position="849"/>
        <end position="861"/>
    </location>
</feature>
<feature type="compositionally biased region" description="Acidic residues" evidence="8">
    <location>
        <begin position="862"/>
        <end position="878"/>
    </location>
</feature>
<sequence>MARFPRVATGATLPLRLPLLLVVVLAVLLARRDLGVAAVPSLGTGATPAHSVYYNDGVNYAMSQFEKGAQCVADDDYLCALEAFLSVISFSPALIEGHLNFGNCMEHTNKIEHALAVYHSAHLVDPSHRSPPNFYCSAAVNAKLYTPLSAEMCRLAALGHPEEPRMQQRYDAVRLMVLTEQARRREAEEKGEPFPEFVSPPPPVHDTQEDLIANFMAATPVNPPRRRLESICAAVTMGCFFDSARIVCDAAARDVESSVYALGDIGLLGDLTLDSARAYEFNKRAVMYKIRQVEDYLLPHKHSIPSLANSKCDRHEFVIRWRHITNPLRNYPKEFLDDCPRIRAHNDPLDRISGASCFPEAGEHQANARIRWLGPGVTNVTTTRLCQHGVTDYDMTAKLFVLQNTYIEGPSSVLYDDCHVYSGSNDVLCKVPEQFNFGLPTLEQMTGSGGSPLSPKLTARPGEEIVNEVALPDNVLALVNTHQSGNYYHFTAEVLPRLLLFLNYTNSLPRNSKYANPTFVIPDGNKVALNYLQLLKVPANRVVRHRTQLKQAPKDEVIEGDKPQKKKKKGKRAAAAAAPSAAAAAANGGYKPRTVFSNRIFARELMLVDWELDNPDIMQHDTYAAYLAPPAALRMTRRHFAWPYRPENERNLIIYVSRQDAGFIRVVHNEDRLTAALMQTVSRIVVHEDAAPFEFVKFVAGPGISIEYQMSLFSRAAVVIGPHGAGMTNIIWSAPGTAVIEFPTLPNANGVFGFMSLALGHNHWLVPEMNTCYYSAYELDVERIKNIVSTLHSALGEVTRHGQLVTVNESMDDVVIHDEIAVAQLVDPRIIQQQEALILRQQDRERAEAAVGEAAAAPVQEAPEDEEEEEEESAEEIAAELAAEAEAQREREHAHKRKTRKFKRQEFASHDEF</sequence>
<dbReference type="GO" id="GO:0016020">
    <property type="term" value="C:membrane"/>
    <property type="evidence" value="ECO:0007669"/>
    <property type="project" value="UniProtKB-SubCell"/>
</dbReference>
<keyword evidence="3" id="KW-0808">Transferase</keyword>
<evidence type="ECO:0000256" key="7">
    <source>
        <dbReference type="ARBA" id="ARBA00023180"/>
    </source>
</evidence>
<keyword evidence="11" id="KW-1185">Reference proteome</keyword>
<feature type="domain" description="Glycosyltransferase 61 catalytic" evidence="9">
    <location>
        <begin position="487"/>
        <end position="740"/>
    </location>
</feature>
<dbReference type="InParanoid" id="A0A0D2U814"/>
<keyword evidence="5" id="KW-1133">Transmembrane helix</keyword>
<dbReference type="GO" id="GO:0005783">
    <property type="term" value="C:endoplasmic reticulum"/>
    <property type="evidence" value="ECO:0007669"/>
    <property type="project" value="TreeGrafter"/>
</dbReference>
<evidence type="ECO:0000256" key="5">
    <source>
        <dbReference type="ARBA" id="ARBA00022989"/>
    </source>
</evidence>
<dbReference type="InterPro" id="IPR049625">
    <property type="entry name" value="Glyco_transf_61_cat"/>
</dbReference>
<dbReference type="GO" id="GO:0097363">
    <property type="term" value="F:protein O-acetylglucosaminyltransferase activity"/>
    <property type="evidence" value="ECO:0007669"/>
    <property type="project" value="TreeGrafter"/>
</dbReference>
<gene>
    <name evidence="10" type="ORF">CAOG_002406</name>
</gene>
<dbReference type="PANTHER" id="PTHR20961:SF38">
    <property type="entry name" value="PROTEIN O-LINKED-MANNOSE BETA-1,4-N-ACETYLGLUCOSAMINYLTRANSFERASE 2"/>
    <property type="match status" value="1"/>
</dbReference>
<evidence type="ECO:0000256" key="1">
    <source>
        <dbReference type="ARBA" id="ARBA00004167"/>
    </source>
</evidence>
<feature type="region of interest" description="Disordered" evidence="8">
    <location>
        <begin position="553"/>
        <end position="574"/>
    </location>
</feature>
<reference evidence="11" key="1">
    <citation type="submission" date="2011-02" db="EMBL/GenBank/DDBJ databases">
        <title>The Genome Sequence of Capsaspora owczarzaki ATCC 30864.</title>
        <authorList>
            <person name="Russ C."/>
            <person name="Cuomo C."/>
            <person name="Burger G."/>
            <person name="Gray M.W."/>
            <person name="Holland P.W.H."/>
            <person name="King N."/>
            <person name="Lang F.B.F."/>
            <person name="Roger A.J."/>
            <person name="Ruiz-Trillo I."/>
            <person name="Young S.K."/>
            <person name="Zeng Q."/>
            <person name="Gargeya S."/>
            <person name="Alvarado L."/>
            <person name="Berlin A."/>
            <person name="Chapman S.B."/>
            <person name="Chen Z."/>
            <person name="Freedman E."/>
            <person name="Gellesch M."/>
            <person name="Goldberg J."/>
            <person name="Griggs A."/>
            <person name="Gujja S."/>
            <person name="Heilman E."/>
            <person name="Heiman D."/>
            <person name="Howarth C."/>
            <person name="Mehta T."/>
            <person name="Neiman D."/>
            <person name="Pearson M."/>
            <person name="Roberts A."/>
            <person name="Saif S."/>
            <person name="Shea T."/>
            <person name="Shenoy N."/>
            <person name="Sisk P."/>
            <person name="Stolte C."/>
            <person name="Sykes S."/>
            <person name="White J."/>
            <person name="Yandava C."/>
            <person name="Haas B."/>
            <person name="Nusbaum C."/>
            <person name="Birren B."/>
        </authorList>
    </citation>
    <scope>NUCLEOTIDE SEQUENCE</scope>
    <source>
        <strain evidence="11">ATCC 30864</strain>
    </source>
</reference>
<feature type="compositionally biased region" description="Basic and acidic residues" evidence="8">
    <location>
        <begin position="904"/>
        <end position="913"/>
    </location>
</feature>
<evidence type="ECO:0000256" key="4">
    <source>
        <dbReference type="ARBA" id="ARBA00022692"/>
    </source>
</evidence>
<dbReference type="Gene3D" id="1.25.40.10">
    <property type="entry name" value="Tetratricopeptide repeat domain"/>
    <property type="match status" value="1"/>
</dbReference>
<evidence type="ECO:0000256" key="8">
    <source>
        <dbReference type="SAM" id="MobiDB-lite"/>
    </source>
</evidence>
<comment type="subcellular location">
    <subcellularLocation>
        <location evidence="1">Membrane</location>
        <topology evidence="1">Single-pass membrane protein</topology>
    </subcellularLocation>
</comment>
<dbReference type="PANTHER" id="PTHR20961">
    <property type="entry name" value="GLYCOSYLTRANSFERASE"/>
    <property type="match status" value="1"/>
</dbReference>
<keyword evidence="6" id="KW-0472">Membrane</keyword>
<accession>A0A0D2U814</accession>
<evidence type="ECO:0000256" key="3">
    <source>
        <dbReference type="ARBA" id="ARBA00022679"/>
    </source>
</evidence>
<dbReference type="eggNOG" id="ENOG502SF3P">
    <property type="taxonomic scope" value="Eukaryota"/>
</dbReference>
<evidence type="ECO:0000313" key="11">
    <source>
        <dbReference type="Proteomes" id="UP000008743"/>
    </source>
</evidence>
<feature type="compositionally biased region" description="Basic residues" evidence="8">
    <location>
        <begin position="894"/>
        <end position="903"/>
    </location>
</feature>
<organism evidence="10 11">
    <name type="scientific">Capsaspora owczarzaki (strain ATCC 30864)</name>
    <dbReference type="NCBI Taxonomy" id="595528"/>
    <lineage>
        <taxon>Eukaryota</taxon>
        <taxon>Filasterea</taxon>
        <taxon>Capsaspora</taxon>
    </lineage>
</organism>
<evidence type="ECO:0000256" key="6">
    <source>
        <dbReference type="ARBA" id="ARBA00023136"/>
    </source>
</evidence>
<dbReference type="AlphaFoldDB" id="A0A0D2U814"/>
<evidence type="ECO:0000256" key="2">
    <source>
        <dbReference type="ARBA" id="ARBA00022676"/>
    </source>
</evidence>
<name>A0A0D2U814_CAPO3</name>
<evidence type="ECO:0000313" key="10">
    <source>
        <dbReference type="EMBL" id="KJE91241.1"/>
    </source>
</evidence>
<dbReference type="SUPFAM" id="SSF48452">
    <property type="entry name" value="TPR-like"/>
    <property type="match status" value="1"/>
</dbReference>
<evidence type="ECO:0000259" key="9">
    <source>
        <dbReference type="Pfam" id="PF04577"/>
    </source>
</evidence>
<protein>
    <recommendedName>
        <fullName evidence="9">Glycosyltransferase 61 catalytic domain-containing protein</fullName>
    </recommendedName>
</protein>
<dbReference type="EMBL" id="KE346362">
    <property type="protein sequence ID" value="KJE91241.1"/>
    <property type="molecule type" value="Genomic_DNA"/>
</dbReference>
<dbReference type="OrthoDB" id="2102136at2759"/>
<dbReference type="RefSeq" id="XP_004349156.1">
    <property type="nucleotide sequence ID" value="XM_004349106.2"/>
</dbReference>
<dbReference type="Pfam" id="PF04577">
    <property type="entry name" value="Glyco_transf_61"/>
    <property type="match status" value="1"/>
</dbReference>
<proteinExistence type="predicted"/>
<keyword evidence="4" id="KW-0812">Transmembrane</keyword>
<keyword evidence="2" id="KW-0328">Glycosyltransferase</keyword>
<dbReference type="InterPro" id="IPR011990">
    <property type="entry name" value="TPR-like_helical_dom_sf"/>
</dbReference>
<dbReference type="InterPro" id="IPR007657">
    <property type="entry name" value="Glycosyltransferase_61"/>
</dbReference>
<feature type="compositionally biased region" description="Basic and acidic residues" evidence="8">
    <location>
        <begin position="553"/>
        <end position="563"/>
    </location>
</feature>
<keyword evidence="7" id="KW-0325">Glycoprotein</keyword>
<feature type="region of interest" description="Disordered" evidence="8">
    <location>
        <begin position="849"/>
        <end position="913"/>
    </location>
</feature>
<dbReference type="GO" id="GO:0035269">
    <property type="term" value="P:protein O-linked glycosylation via mannose"/>
    <property type="evidence" value="ECO:0007669"/>
    <property type="project" value="TreeGrafter"/>
</dbReference>